<dbReference type="Gene3D" id="1.20.120.1750">
    <property type="match status" value="1"/>
</dbReference>
<dbReference type="GO" id="GO:0008270">
    <property type="term" value="F:zinc ion binding"/>
    <property type="evidence" value="ECO:0007669"/>
    <property type="project" value="UniProtKB-KW"/>
</dbReference>
<keyword evidence="6" id="KW-0863">Zinc-finger</keyword>
<protein>
    <recommendedName>
        <fullName evidence="2">RBR-type E3 ubiquitin transferase</fullName>
        <ecNumber evidence="2">2.3.2.31</ecNumber>
    </recommendedName>
</protein>
<name>A0A1Q8RF29_9PEZI</name>
<evidence type="ECO:0000256" key="5">
    <source>
        <dbReference type="ARBA" id="ARBA00022737"/>
    </source>
</evidence>
<dbReference type="PROSITE" id="PS51873">
    <property type="entry name" value="TRIAD"/>
    <property type="match status" value="1"/>
</dbReference>
<keyword evidence="4" id="KW-0479">Metal-binding</keyword>
<dbReference type="InterPro" id="IPR044066">
    <property type="entry name" value="TRIAD_supradom"/>
</dbReference>
<dbReference type="Pfam" id="PF01485">
    <property type="entry name" value="IBR"/>
    <property type="match status" value="1"/>
</dbReference>
<gene>
    <name evidence="10" type="ORF">CCHL11_08424</name>
</gene>
<dbReference type="Proteomes" id="UP000186583">
    <property type="component" value="Unassembled WGS sequence"/>
</dbReference>
<keyword evidence="3" id="KW-0808">Transferase</keyword>
<dbReference type="GO" id="GO:0016567">
    <property type="term" value="P:protein ubiquitination"/>
    <property type="evidence" value="ECO:0007669"/>
    <property type="project" value="InterPro"/>
</dbReference>
<evidence type="ECO:0000256" key="6">
    <source>
        <dbReference type="ARBA" id="ARBA00022771"/>
    </source>
</evidence>
<dbReference type="InterPro" id="IPR031127">
    <property type="entry name" value="E3_UB_ligase_RBR"/>
</dbReference>
<dbReference type="STRING" id="708187.A0A1Q8RF29"/>
<comment type="catalytic activity">
    <reaction evidence="1">
        <text>[E2 ubiquitin-conjugating enzyme]-S-ubiquitinyl-L-cysteine + [acceptor protein]-L-lysine = [E2 ubiquitin-conjugating enzyme]-L-cysteine + [acceptor protein]-N(6)-ubiquitinyl-L-lysine.</text>
        <dbReference type="EC" id="2.3.2.31"/>
    </reaction>
</comment>
<keyword evidence="7" id="KW-0833">Ubl conjugation pathway</keyword>
<evidence type="ECO:0000259" key="9">
    <source>
        <dbReference type="PROSITE" id="PS51873"/>
    </source>
</evidence>
<reference evidence="10 11" key="1">
    <citation type="submission" date="2016-11" db="EMBL/GenBank/DDBJ databases">
        <title>Draft Genome Assembly of Colletotrichum chlorophyti a pathogen of herbaceous plants.</title>
        <authorList>
            <person name="Gan P."/>
            <person name="Narusaka M."/>
            <person name="Tsushima A."/>
            <person name="Narusaka Y."/>
            <person name="Takano Y."/>
            <person name="Shirasu K."/>
        </authorList>
    </citation>
    <scope>NUCLEOTIDE SEQUENCE [LARGE SCALE GENOMIC DNA]</scope>
    <source>
        <strain evidence="10 11">NTL11</strain>
    </source>
</reference>
<dbReference type="SMART" id="SM00647">
    <property type="entry name" value="IBR"/>
    <property type="match status" value="1"/>
</dbReference>
<keyword evidence="10" id="KW-0067">ATP-binding</keyword>
<evidence type="ECO:0000313" key="11">
    <source>
        <dbReference type="Proteomes" id="UP000186583"/>
    </source>
</evidence>
<dbReference type="EC" id="2.3.2.31" evidence="2"/>
<dbReference type="PANTHER" id="PTHR11685">
    <property type="entry name" value="RBR FAMILY RING FINGER AND IBR DOMAIN-CONTAINING"/>
    <property type="match status" value="1"/>
</dbReference>
<evidence type="ECO:0000313" key="10">
    <source>
        <dbReference type="EMBL" id="OLN82904.1"/>
    </source>
</evidence>
<evidence type="ECO:0000256" key="7">
    <source>
        <dbReference type="ARBA" id="ARBA00022786"/>
    </source>
</evidence>
<sequence length="412" mass="46313">MTSDRCFRPGYYVLGRTQDEKWAYQLRKRNWTQGPGTSTTIEEFQRLDEDIANLVLLHGLLNLDDPFLVTPAEVADAAALALQMAGPDEQLAIALRRSTSGIRRAPTLGRRTPNGRRTPAHIGWEERNRILTDSAAPSEASSEVGPECVVCTGGQQPKLRLQCGCWMCARCLRSCIRAGLREGGWPPRCCEPLGDNAVEWTRRPDLARLFLQIKEENETPGNARIYCARPACASFIPPAGRHVIGDEMRCRACGESTCRLCKNAFHPGRPCRVEDEDEMLMDTMDQNGMAFCPQCRRIIELRGGCNHITLLACLRYRGWCFLCGGDWADGCRRGCQQYGQVGRVPMRRRETIYRQRRQPLVDNVMFEPQPVHGQGVPAAQQQILALPIGEQPAMVQPVLQGQRLRIRKKRDG</sequence>
<keyword evidence="11" id="KW-1185">Reference proteome</keyword>
<keyword evidence="8" id="KW-0862">Zinc</keyword>
<dbReference type="InterPro" id="IPR002867">
    <property type="entry name" value="IBR_dom"/>
</dbReference>
<dbReference type="CDD" id="cd20335">
    <property type="entry name" value="BRcat_RBR"/>
    <property type="match status" value="1"/>
</dbReference>
<evidence type="ECO:0000256" key="4">
    <source>
        <dbReference type="ARBA" id="ARBA00022723"/>
    </source>
</evidence>
<proteinExistence type="predicted"/>
<feature type="domain" description="RING-type" evidence="9">
    <location>
        <begin position="144"/>
        <end position="339"/>
    </location>
</feature>
<evidence type="ECO:0000256" key="2">
    <source>
        <dbReference type="ARBA" id="ARBA00012251"/>
    </source>
</evidence>
<accession>A0A1Q8RF29</accession>
<keyword evidence="10" id="KW-0378">Hydrolase</keyword>
<evidence type="ECO:0000256" key="8">
    <source>
        <dbReference type="ARBA" id="ARBA00022833"/>
    </source>
</evidence>
<dbReference type="SUPFAM" id="SSF57850">
    <property type="entry name" value="RING/U-box"/>
    <property type="match status" value="2"/>
</dbReference>
<dbReference type="GO" id="GO:0061630">
    <property type="term" value="F:ubiquitin protein ligase activity"/>
    <property type="evidence" value="ECO:0007669"/>
    <property type="project" value="UniProtKB-EC"/>
</dbReference>
<dbReference type="AlphaFoldDB" id="A0A1Q8RF29"/>
<dbReference type="EMBL" id="MPGH01000209">
    <property type="protein sequence ID" value="OLN82904.1"/>
    <property type="molecule type" value="Genomic_DNA"/>
</dbReference>
<organism evidence="10 11">
    <name type="scientific">Colletotrichum chlorophyti</name>
    <dbReference type="NCBI Taxonomy" id="708187"/>
    <lineage>
        <taxon>Eukaryota</taxon>
        <taxon>Fungi</taxon>
        <taxon>Dikarya</taxon>
        <taxon>Ascomycota</taxon>
        <taxon>Pezizomycotina</taxon>
        <taxon>Sordariomycetes</taxon>
        <taxon>Hypocreomycetidae</taxon>
        <taxon>Glomerellales</taxon>
        <taxon>Glomerellaceae</taxon>
        <taxon>Colletotrichum</taxon>
    </lineage>
</organism>
<dbReference type="OrthoDB" id="10009520at2759"/>
<comment type="caution">
    <text evidence="10">The sequence shown here is derived from an EMBL/GenBank/DDBJ whole genome shotgun (WGS) entry which is preliminary data.</text>
</comment>
<evidence type="ECO:0000256" key="3">
    <source>
        <dbReference type="ARBA" id="ARBA00022679"/>
    </source>
</evidence>
<keyword evidence="10" id="KW-0347">Helicase</keyword>
<keyword evidence="10" id="KW-0547">Nucleotide-binding</keyword>
<keyword evidence="5" id="KW-0677">Repeat</keyword>
<dbReference type="CDD" id="cd20336">
    <property type="entry name" value="Rcat_RBR"/>
    <property type="match status" value="1"/>
</dbReference>
<dbReference type="GO" id="GO:0004386">
    <property type="term" value="F:helicase activity"/>
    <property type="evidence" value="ECO:0007669"/>
    <property type="project" value="UniProtKB-KW"/>
</dbReference>
<evidence type="ECO:0000256" key="1">
    <source>
        <dbReference type="ARBA" id="ARBA00001798"/>
    </source>
</evidence>